<dbReference type="GO" id="GO:0006364">
    <property type="term" value="P:rRNA processing"/>
    <property type="evidence" value="ECO:0007669"/>
    <property type="project" value="TreeGrafter"/>
</dbReference>
<gene>
    <name evidence="6" type="primary">PIH1D1</name>
    <name evidence="6" type="ORF">BLAG_LOCUS11163</name>
</gene>
<dbReference type="PANTHER" id="PTHR22997:SF0">
    <property type="entry name" value="PIH1 DOMAIN-CONTAINING PROTEIN 1"/>
    <property type="match status" value="1"/>
</dbReference>
<dbReference type="Pfam" id="PF18201">
    <property type="entry name" value="PIH1_CS"/>
    <property type="match status" value="1"/>
</dbReference>
<dbReference type="GO" id="GO:1990904">
    <property type="term" value="C:ribonucleoprotein complex"/>
    <property type="evidence" value="ECO:0007669"/>
    <property type="project" value="TreeGrafter"/>
</dbReference>
<evidence type="ECO:0000313" key="7">
    <source>
        <dbReference type="Proteomes" id="UP000838412"/>
    </source>
</evidence>
<protein>
    <recommendedName>
        <fullName evidence="2">PIH1 domain-containing protein 1</fullName>
    </recommendedName>
</protein>
<keyword evidence="7" id="KW-1185">Reference proteome</keyword>
<proteinExistence type="inferred from homology"/>
<feature type="non-terminal residue" evidence="6">
    <location>
        <position position="1"/>
    </location>
</feature>
<dbReference type="AlphaFoldDB" id="A0A8J9ZBH6"/>
<comment type="similarity">
    <text evidence="1">Belongs to the PIH1 family.</text>
</comment>
<dbReference type="InterPro" id="IPR012981">
    <property type="entry name" value="PIH1_N"/>
</dbReference>
<accession>A0A8J9ZBH6</accession>
<evidence type="ECO:0000256" key="2">
    <source>
        <dbReference type="ARBA" id="ARBA00040540"/>
    </source>
</evidence>
<dbReference type="Pfam" id="PF08190">
    <property type="entry name" value="PIH1"/>
    <property type="match status" value="1"/>
</dbReference>
<evidence type="ECO:0000259" key="5">
    <source>
        <dbReference type="Pfam" id="PF18201"/>
    </source>
</evidence>
<dbReference type="PANTHER" id="PTHR22997">
    <property type="entry name" value="PIH1 DOMAIN-CONTAINING PROTEIN 1"/>
    <property type="match status" value="1"/>
</dbReference>
<dbReference type="InterPro" id="IPR050734">
    <property type="entry name" value="PIH1/Kintoun_subfamily"/>
</dbReference>
<reference evidence="6" key="1">
    <citation type="submission" date="2022-01" db="EMBL/GenBank/DDBJ databases">
        <authorList>
            <person name="Braso-Vives M."/>
        </authorList>
    </citation>
    <scope>NUCLEOTIDE SEQUENCE</scope>
</reference>
<comment type="function">
    <text evidence="3">Involved in the assembly of C/D box small nucleolar ribonucleoprotein (snoRNP) particles. Recruits the SWI/SNF complex to the core promoter of rRNA genes and enhances pre-rRNA transcription. Mediates interaction of TELO2 with the R2TP complex which is necessary for the stability of MTOR and SMG1. Positively regulates the assembly and activity of the mTORC1 complex.</text>
</comment>
<dbReference type="InterPro" id="IPR041442">
    <property type="entry name" value="PIH1D1/2/3_CS-like"/>
</dbReference>
<feature type="non-terminal residue" evidence="6">
    <location>
        <position position="303"/>
    </location>
</feature>
<dbReference type="Proteomes" id="UP000838412">
    <property type="component" value="Chromosome 18"/>
</dbReference>
<name>A0A8J9ZBH6_BRALA</name>
<dbReference type="OrthoDB" id="5135119at2759"/>
<dbReference type="GO" id="GO:0097255">
    <property type="term" value="C:R2TP complex"/>
    <property type="evidence" value="ECO:0007669"/>
    <property type="project" value="TreeGrafter"/>
</dbReference>
<sequence length="303" mass="34587">PCRIEIMAESDSSLLNLDDEDLYKRLLLEGFEKEGTAGLEGLQPQEPLGRRVIPKPGFCVKTKAENEQKVFINICTAEEVPEPRDINEEELREILESEDAGKYRVSMSIGEPHTEVDKGGKGCTAYDVIVNPNFYDKMQKQDIFKAFFLVVCLEGLEQKYQMLLSRNYTILKNRRCLGALQEQFLRAKSKPFIHEMERNKSSSLISEVESTETRIPEPEYSIIKEPADGYPEFLVAEFKLPAVRSVRFLTLDIGEDRIVLGARPDLYHLDIFLPYNINQEESGAQFNKKTRTLTLTMPVQPAS</sequence>
<dbReference type="EMBL" id="OV696703">
    <property type="protein sequence ID" value="CAH1250410.1"/>
    <property type="molecule type" value="Genomic_DNA"/>
</dbReference>
<evidence type="ECO:0000259" key="4">
    <source>
        <dbReference type="Pfam" id="PF08190"/>
    </source>
</evidence>
<evidence type="ECO:0000313" key="6">
    <source>
        <dbReference type="EMBL" id="CAH1250410.1"/>
    </source>
</evidence>
<dbReference type="GO" id="GO:0005737">
    <property type="term" value="C:cytoplasm"/>
    <property type="evidence" value="ECO:0007669"/>
    <property type="project" value="TreeGrafter"/>
</dbReference>
<dbReference type="GO" id="GO:0000492">
    <property type="term" value="P:box C/D snoRNP assembly"/>
    <property type="evidence" value="ECO:0007669"/>
    <property type="project" value="TreeGrafter"/>
</dbReference>
<evidence type="ECO:0000256" key="3">
    <source>
        <dbReference type="ARBA" id="ARBA00046233"/>
    </source>
</evidence>
<evidence type="ECO:0000256" key="1">
    <source>
        <dbReference type="ARBA" id="ARBA00008511"/>
    </source>
</evidence>
<organism evidence="6 7">
    <name type="scientific">Branchiostoma lanceolatum</name>
    <name type="common">Common lancelet</name>
    <name type="synonym">Amphioxus lanceolatum</name>
    <dbReference type="NCBI Taxonomy" id="7740"/>
    <lineage>
        <taxon>Eukaryota</taxon>
        <taxon>Metazoa</taxon>
        <taxon>Chordata</taxon>
        <taxon>Cephalochordata</taxon>
        <taxon>Leptocardii</taxon>
        <taxon>Amphioxiformes</taxon>
        <taxon>Branchiostomatidae</taxon>
        <taxon>Branchiostoma</taxon>
    </lineage>
</organism>
<feature type="domain" description="PIH1D1/2/3 CS-like" evidence="5">
    <location>
        <begin position="228"/>
        <end position="300"/>
    </location>
</feature>
<feature type="domain" description="PIH1 N-terminal" evidence="4">
    <location>
        <begin position="50"/>
        <end position="191"/>
    </location>
</feature>